<comment type="similarity">
    <text evidence="2">Belongs to the TEC1 family.</text>
</comment>
<evidence type="ECO:0000313" key="10">
    <source>
        <dbReference type="Proteomes" id="UP001219525"/>
    </source>
</evidence>
<dbReference type="GO" id="GO:0005667">
    <property type="term" value="C:transcription regulator complex"/>
    <property type="evidence" value="ECO:0007669"/>
    <property type="project" value="TreeGrafter"/>
</dbReference>
<dbReference type="InterPro" id="IPR000818">
    <property type="entry name" value="TEA/ATTS_dom"/>
</dbReference>
<proteinExistence type="inferred from homology"/>
<feature type="DNA-binding region" description="TEA" evidence="6">
    <location>
        <begin position="43"/>
        <end position="117"/>
    </location>
</feature>
<dbReference type="Gene3D" id="6.10.20.40">
    <property type="entry name" value="TEA/ATTS domain"/>
    <property type="match status" value="1"/>
</dbReference>
<protein>
    <recommendedName>
        <fullName evidence="8">TEA domain-containing protein</fullName>
    </recommendedName>
</protein>
<evidence type="ECO:0000313" key="9">
    <source>
        <dbReference type="EMBL" id="KAJ7200840.1"/>
    </source>
</evidence>
<dbReference type="GO" id="GO:0000981">
    <property type="term" value="F:DNA-binding transcription factor activity, RNA polymerase II-specific"/>
    <property type="evidence" value="ECO:0007669"/>
    <property type="project" value="TreeGrafter"/>
</dbReference>
<evidence type="ECO:0000256" key="7">
    <source>
        <dbReference type="SAM" id="MobiDB-lite"/>
    </source>
</evidence>
<comment type="caution">
    <text evidence="9">The sequence shown here is derived from an EMBL/GenBank/DDBJ whole genome shotgun (WGS) entry which is preliminary data.</text>
</comment>
<evidence type="ECO:0000256" key="1">
    <source>
        <dbReference type="ARBA" id="ARBA00004123"/>
    </source>
</evidence>
<keyword evidence="3" id="KW-0805">Transcription regulation</keyword>
<dbReference type="InterPro" id="IPR050937">
    <property type="entry name" value="TEC1_TEAD_TF"/>
</dbReference>
<evidence type="ECO:0000256" key="5">
    <source>
        <dbReference type="ARBA" id="ARBA00023242"/>
    </source>
</evidence>
<evidence type="ECO:0000256" key="4">
    <source>
        <dbReference type="ARBA" id="ARBA00023163"/>
    </source>
</evidence>
<dbReference type="Proteomes" id="UP001219525">
    <property type="component" value="Unassembled WGS sequence"/>
</dbReference>
<dbReference type="EMBL" id="JARJCW010000061">
    <property type="protein sequence ID" value="KAJ7200840.1"/>
    <property type="molecule type" value="Genomic_DNA"/>
</dbReference>
<dbReference type="GO" id="GO:0000978">
    <property type="term" value="F:RNA polymerase II cis-regulatory region sequence-specific DNA binding"/>
    <property type="evidence" value="ECO:0007669"/>
    <property type="project" value="TreeGrafter"/>
</dbReference>
<sequence>MPVHTPVPARSPALDESRSLPEREVSKSIQRLLQDKRKLWKTFDSGGAVWPPELEGALLEGLAAYQPTECRETLQLGRYPKRNRFVSEYIWKKTGEQRTPKQVGSRIQQLRESCQPEDQELLQDLLFPAPKPMPAERASPVSPQEPDLTDSSEMVILIDVVPPSGRTVRQPPDAELCQCQCQWSGSGNALQVSRHPRLLQCIDPTVTFVSRCRIVGATSKFTVRTGTDAARIVHSESGPLLLAHADLGPQGDRNPSSILYRASLVPGFWKIIVDSSDPARYTIFHQVIAVDGAIIFAATYKFRYPASVQPSSP</sequence>
<keyword evidence="10" id="KW-1185">Reference proteome</keyword>
<name>A0AAD6V2Z3_9AGAR</name>
<organism evidence="9 10">
    <name type="scientific">Mycena pura</name>
    <dbReference type="NCBI Taxonomy" id="153505"/>
    <lineage>
        <taxon>Eukaryota</taxon>
        <taxon>Fungi</taxon>
        <taxon>Dikarya</taxon>
        <taxon>Basidiomycota</taxon>
        <taxon>Agaricomycotina</taxon>
        <taxon>Agaricomycetes</taxon>
        <taxon>Agaricomycetidae</taxon>
        <taxon>Agaricales</taxon>
        <taxon>Marasmiineae</taxon>
        <taxon>Mycenaceae</taxon>
        <taxon>Mycena</taxon>
    </lineage>
</organism>
<dbReference type="PROSITE" id="PS51088">
    <property type="entry name" value="TEA_2"/>
    <property type="match status" value="1"/>
</dbReference>
<accession>A0AAD6V2Z3</accession>
<evidence type="ECO:0000256" key="2">
    <source>
        <dbReference type="ARBA" id="ARBA00008421"/>
    </source>
</evidence>
<dbReference type="InterPro" id="IPR038096">
    <property type="entry name" value="TEA/ATTS_sf"/>
</dbReference>
<evidence type="ECO:0000259" key="8">
    <source>
        <dbReference type="PROSITE" id="PS51088"/>
    </source>
</evidence>
<gene>
    <name evidence="9" type="ORF">GGX14DRAFT_167821</name>
</gene>
<dbReference type="PANTHER" id="PTHR11834">
    <property type="entry name" value="TRANSCRIPTIONAL ENHANCER FACTOR TEF RELATED"/>
    <property type="match status" value="1"/>
</dbReference>
<feature type="domain" description="TEA" evidence="8">
    <location>
        <begin position="43"/>
        <end position="117"/>
    </location>
</feature>
<dbReference type="AlphaFoldDB" id="A0AAD6V2Z3"/>
<evidence type="ECO:0000256" key="3">
    <source>
        <dbReference type="ARBA" id="ARBA00023015"/>
    </source>
</evidence>
<dbReference type="PRINTS" id="PR00065">
    <property type="entry name" value="TEADOMAIN"/>
</dbReference>
<keyword evidence="5" id="KW-0539">Nucleus</keyword>
<comment type="subcellular location">
    <subcellularLocation>
        <location evidence="1">Nucleus</location>
    </subcellularLocation>
</comment>
<feature type="region of interest" description="Disordered" evidence="7">
    <location>
        <begin position="1"/>
        <end position="27"/>
    </location>
</feature>
<dbReference type="PANTHER" id="PTHR11834:SF0">
    <property type="entry name" value="PROTEIN SCALLOPED"/>
    <property type="match status" value="1"/>
</dbReference>
<keyword evidence="4" id="KW-0804">Transcription</keyword>
<feature type="compositionally biased region" description="Basic and acidic residues" evidence="7">
    <location>
        <begin position="13"/>
        <end position="26"/>
    </location>
</feature>
<evidence type="ECO:0000256" key="6">
    <source>
        <dbReference type="PROSITE-ProRule" id="PRU00505"/>
    </source>
</evidence>
<dbReference type="Pfam" id="PF01285">
    <property type="entry name" value="TEA"/>
    <property type="match status" value="1"/>
</dbReference>
<dbReference type="GO" id="GO:0005634">
    <property type="term" value="C:nucleus"/>
    <property type="evidence" value="ECO:0007669"/>
    <property type="project" value="UniProtKB-SubCell"/>
</dbReference>
<dbReference type="SMART" id="SM00426">
    <property type="entry name" value="TEA"/>
    <property type="match status" value="1"/>
</dbReference>
<reference evidence="9" key="1">
    <citation type="submission" date="2023-03" db="EMBL/GenBank/DDBJ databases">
        <title>Massive genome expansion in bonnet fungi (Mycena s.s.) driven by repeated elements and novel gene families across ecological guilds.</title>
        <authorList>
            <consortium name="Lawrence Berkeley National Laboratory"/>
            <person name="Harder C.B."/>
            <person name="Miyauchi S."/>
            <person name="Viragh M."/>
            <person name="Kuo A."/>
            <person name="Thoen E."/>
            <person name="Andreopoulos B."/>
            <person name="Lu D."/>
            <person name="Skrede I."/>
            <person name="Drula E."/>
            <person name="Henrissat B."/>
            <person name="Morin E."/>
            <person name="Kohler A."/>
            <person name="Barry K."/>
            <person name="LaButti K."/>
            <person name="Morin E."/>
            <person name="Salamov A."/>
            <person name="Lipzen A."/>
            <person name="Mereny Z."/>
            <person name="Hegedus B."/>
            <person name="Baldrian P."/>
            <person name="Stursova M."/>
            <person name="Weitz H."/>
            <person name="Taylor A."/>
            <person name="Grigoriev I.V."/>
            <person name="Nagy L.G."/>
            <person name="Martin F."/>
            <person name="Kauserud H."/>
        </authorList>
    </citation>
    <scope>NUCLEOTIDE SEQUENCE</scope>
    <source>
        <strain evidence="9">9144</strain>
    </source>
</reference>